<dbReference type="EMBL" id="ABCJ01000003">
    <property type="protein sequence ID" value="EDM23716.1"/>
    <property type="molecule type" value="Genomic_DNA"/>
</dbReference>
<evidence type="ECO:0008006" key="3">
    <source>
        <dbReference type="Google" id="ProtNLM"/>
    </source>
</evidence>
<sequence length="177" mass="21345">MDLNLFVIDFIRKKNIKWMEERRLDFVPLLSNFLIQILDGKSVLIITDGEREWFNDYIINKINNFNEFKPSFIPIFNIFKIAPQIKLARHPEQFDMIEDMLNIAFNENYIFWYIGKETNLLKFARRKPNSFFWIMDTDLSKNFYLKSLDERLNYKLIDLVEIINESLKAAIFGEIEI</sequence>
<reference evidence="1 2" key="1">
    <citation type="journal article" date="2011" name="Stand. Genomic Sci.">
        <title>Draft genome sequence of Caminibacter mediatlanticus strain TB-2, an epsilonproteobacterium isolated from a deep-sea hydrothermal vent.</title>
        <authorList>
            <person name="Giovannelli D."/>
            <person name="Ferriera S."/>
            <person name="Johnson J."/>
            <person name="Kravitz S."/>
            <person name="Perez-Rodriguez I."/>
            <person name="Ricci J."/>
            <person name="O'Brien C."/>
            <person name="Voordeckers J.W."/>
            <person name="Bini E."/>
            <person name="Vetriani C."/>
        </authorList>
    </citation>
    <scope>NUCLEOTIDE SEQUENCE [LARGE SCALE GENOMIC DNA]</scope>
    <source>
        <strain evidence="1 2">TB-2</strain>
    </source>
</reference>
<evidence type="ECO:0000313" key="1">
    <source>
        <dbReference type="EMBL" id="EDM23716.1"/>
    </source>
</evidence>
<name>A0AAI9AHH9_9BACT</name>
<dbReference type="InterPro" id="IPR038381">
    <property type="entry name" value="HobA_sf"/>
</dbReference>
<comment type="caution">
    <text evidence="1">The sequence shown here is derived from an EMBL/GenBank/DDBJ whole genome shotgun (WGS) entry which is preliminary data.</text>
</comment>
<dbReference type="RefSeq" id="WP_007474202.1">
    <property type="nucleotide sequence ID" value="NZ_ABCJ01000003.1"/>
</dbReference>
<protein>
    <recommendedName>
        <fullName evidence="3">DNA replication regulator</fullName>
    </recommendedName>
</protein>
<evidence type="ECO:0000313" key="2">
    <source>
        <dbReference type="Proteomes" id="UP000003288"/>
    </source>
</evidence>
<proteinExistence type="predicted"/>
<gene>
    <name evidence="1" type="ORF">CMTB2_00574</name>
</gene>
<dbReference type="Pfam" id="PF12163">
    <property type="entry name" value="HobA"/>
    <property type="match status" value="1"/>
</dbReference>
<dbReference type="Gene3D" id="3.40.50.11670">
    <property type="entry name" value="DNA replication regulator HobA"/>
    <property type="match status" value="1"/>
</dbReference>
<accession>A0AAI9AHH9</accession>
<organism evidence="1 2">
    <name type="scientific">Caminibacter mediatlanticus TB-2</name>
    <dbReference type="NCBI Taxonomy" id="391592"/>
    <lineage>
        <taxon>Bacteria</taxon>
        <taxon>Pseudomonadati</taxon>
        <taxon>Campylobacterota</taxon>
        <taxon>Epsilonproteobacteria</taxon>
        <taxon>Nautiliales</taxon>
        <taxon>Nautiliaceae</taxon>
        <taxon>Caminibacter</taxon>
    </lineage>
</organism>
<dbReference type="Proteomes" id="UP000003288">
    <property type="component" value="Unassembled WGS sequence"/>
</dbReference>
<dbReference type="AlphaFoldDB" id="A0AAI9AHH9"/>
<dbReference type="InterPro" id="IPR021011">
    <property type="entry name" value="HobA"/>
</dbReference>